<dbReference type="AlphaFoldDB" id="M4VLD7"/>
<dbReference type="Proteomes" id="UP000011932">
    <property type="component" value="Chromosome"/>
</dbReference>
<evidence type="ECO:0000256" key="1">
    <source>
        <dbReference type="SAM" id="Phobius"/>
    </source>
</evidence>
<name>M4VLD7_9BACT</name>
<sequence>MSAAKPPQREDMIVIPRSEFETLLEQAACRGARKALKEVGLADENAAHDIRTLRDLAGSIKIMQRTFLQTLVRWVTVGLLALLVAGIAAKGGIFHR</sequence>
<dbReference type="EMBL" id="CP003538">
    <property type="protein sequence ID" value="AGH98931.1"/>
    <property type="molecule type" value="Genomic_DNA"/>
</dbReference>
<dbReference type="OrthoDB" id="8480762at2"/>
<evidence type="ECO:0000313" key="2">
    <source>
        <dbReference type="EMBL" id="AGH98931.1"/>
    </source>
</evidence>
<keyword evidence="1 2" id="KW-0812">Transmembrane</keyword>
<keyword evidence="1" id="KW-0472">Membrane</keyword>
<accession>M4VLD7</accession>
<evidence type="ECO:0000313" key="3">
    <source>
        <dbReference type="Proteomes" id="UP000011932"/>
    </source>
</evidence>
<gene>
    <name evidence="2" type="ORF">A11S_2133</name>
</gene>
<dbReference type="InterPro" id="IPR046130">
    <property type="entry name" value="DUF6127"/>
</dbReference>
<dbReference type="HOGENOM" id="CLU_182795_0_0_5"/>
<reference evidence="2 3" key="1">
    <citation type="journal article" date="2013" name="ISME J.">
        <title>By their genes ye shall know them: genomic signatures of predatory bacteria.</title>
        <authorList>
            <person name="Pasternak Z."/>
            <person name="Pietrokovski S."/>
            <person name="Rotem O."/>
            <person name="Gophna U."/>
            <person name="Lurie-Weinberger M.N."/>
            <person name="Jurkevitch E."/>
        </authorList>
    </citation>
    <scope>NUCLEOTIDE SEQUENCE [LARGE SCALE GENOMIC DNA]</scope>
    <source>
        <strain evidence="2">EPB</strain>
    </source>
</reference>
<feature type="transmembrane region" description="Helical" evidence="1">
    <location>
        <begin position="71"/>
        <end position="93"/>
    </location>
</feature>
<dbReference type="STRING" id="349215.A11S_2133"/>
<keyword evidence="1" id="KW-1133">Transmembrane helix</keyword>
<dbReference type="KEGG" id="man:A11S_2133"/>
<dbReference type="RefSeq" id="WP_015468445.1">
    <property type="nucleotide sequence ID" value="NC_020812.1"/>
</dbReference>
<dbReference type="PATRIC" id="fig|349215.9.peg.2069"/>
<proteinExistence type="predicted"/>
<protein>
    <submittedName>
        <fullName evidence="2">Putative transmembrane protein</fullName>
    </submittedName>
</protein>
<dbReference type="Pfam" id="PF19622">
    <property type="entry name" value="DUF6127"/>
    <property type="match status" value="1"/>
</dbReference>
<organism evidence="2 3">
    <name type="scientific">Micavibrio aeruginosavorus EPB</name>
    <dbReference type="NCBI Taxonomy" id="349215"/>
    <lineage>
        <taxon>Bacteria</taxon>
        <taxon>Pseudomonadati</taxon>
        <taxon>Bdellovibrionota</taxon>
        <taxon>Bdellovibrionia</taxon>
        <taxon>Bdellovibrionales</taxon>
        <taxon>Pseudobdellovibrionaceae</taxon>
        <taxon>Micavibrio</taxon>
    </lineage>
</organism>